<name>A0A921KLL9_9ACTN</name>
<comment type="caution">
    <text evidence="1">The sequence shown here is derived from an EMBL/GenBank/DDBJ whole genome shotgun (WGS) entry which is preliminary data.</text>
</comment>
<dbReference type="AlphaFoldDB" id="A0A921KLL9"/>
<sequence length="65" mass="7609">MPPHFHARRQGTEACFTFDGELMDGDFPAKQRKLVAAWSVLSTDELEADWELARNKQEFFRIRPL</sequence>
<reference evidence="1" key="2">
    <citation type="submission" date="2021-09" db="EMBL/GenBank/DDBJ databases">
        <authorList>
            <person name="Gilroy R."/>
        </authorList>
    </citation>
    <scope>NUCLEOTIDE SEQUENCE</scope>
    <source>
        <strain evidence="1">CHK124-7917</strain>
    </source>
</reference>
<organism evidence="1 2">
    <name type="scientific">Thermophilibacter provencensis</name>
    <dbReference type="NCBI Taxonomy" id="1852386"/>
    <lineage>
        <taxon>Bacteria</taxon>
        <taxon>Bacillati</taxon>
        <taxon>Actinomycetota</taxon>
        <taxon>Coriobacteriia</taxon>
        <taxon>Coriobacteriales</taxon>
        <taxon>Atopobiaceae</taxon>
        <taxon>Thermophilibacter</taxon>
    </lineage>
</organism>
<reference evidence="1" key="1">
    <citation type="journal article" date="2021" name="PeerJ">
        <title>Extensive microbial diversity within the chicken gut microbiome revealed by metagenomics and culture.</title>
        <authorList>
            <person name="Gilroy R."/>
            <person name="Ravi A."/>
            <person name="Getino M."/>
            <person name="Pursley I."/>
            <person name="Horton D.L."/>
            <person name="Alikhan N.F."/>
            <person name="Baker D."/>
            <person name="Gharbi K."/>
            <person name="Hall N."/>
            <person name="Watson M."/>
            <person name="Adriaenssens E.M."/>
            <person name="Foster-Nyarko E."/>
            <person name="Jarju S."/>
            <person name="Secka A."/>
            <person name="Antonio M."/>
            <person name="Oren A."/>
            <person name="Chaudhuri R.R."/>
            <person name="La Ragione R."/>
            <person name="Hildebrand F."/>
            <person name="Pallen M.J."/>
        </authorList>
    </citation>
    <scope>NUCLEOTIDE SEQUENCE</scope>
    <source>
        <strain evidence="1">CHK124-7917</strain>
    </source>
</reference>
<evidence type="ECO:0000313" key="2">
    <source>
        <dbReference type="Proteomes" id="UP000697330"/>
    </source>
</evidence>
<proteinExistence type="predicted"/>
<dbReference type="InterPro" id="IPR025427">
    <property type="entry name" value="DUF4160"/>
</dbReference>
<dbReference type="EMBL" id="DYWQ01000098">
    <property type="protein sequence ID" value="HJF45489.1"/>
    <property type="molecule type" value="Genomic_DNA"/>
</dbReference>
<dbReference type="Pfam" id="PF13711">
    <property type="entry name" value="DUF4160"/>
    <property type="match status" value="1"/>
</dbReference>
<protein>
    <submittedName>
        <fullName evidence="1">DUF4160 domain-containing protein</fullName>
    </submittedName>
</protein>
<evidence type="ECO:0000313" key="1">
    <source>
        <dbReference type="EMBL" id="HJF45489.1"/>
    </source>
</evidence>
<accession>A0A921KLL9</accession>
<dbReference type="Proteomes" id="UP000697330">
    <property type="component" value="Unassembled WGS sequence"/>
</dbReference>
<dbReference type="RefSeq" id="WP_274959249.1">
    <property type="nucleotide sequence ID" value="NZ_DYWQ01000098.1"/>
</dbReference>
<gene>
    <name evidence="1" type="ORF">K8U72_06880</name>
</gene>